<evidence type="ECO:0000256" key="6">
    <source>
        <dbReference type="ARBA" id="ARBA00022824"/>
    </source>
</evidence>
<evidence type="ECO:0000256" key="10">
    <source>
        <dbReference type="RuleBase" id="RU363075"/>
    </source>
</evidence>
<dbReference type="GO" id="GO:0006506">
    <property type="term" value="P:GPI anchor biosynthetic process"/>
    <property type="evidence" value="ECO:0007669"/>
    <property type="project" value="TreeGrafter"/>
</dbReference>
<feature type="transmembrane region" description="Helical" evidence="10">
    <location>
        <begin position="61"/>
        <end position="77"/>
    </location>
</feature>
<sequence length="559" mass="63605">MPVISGGTWLFLLCIAIRATLSLLTCTLFQPDEYFQSLEPAHQAVYGFGALTWEWTIRPPLRSFVYPALFVPVYWLLRITSLDNTFLLIVLPKLVQGCIAAFADYYTYKLAVRLYGPQYGNAALFLSLTSVFNLLSLTRTLSNSTETSLAAAGLFYWPALAAEDCLHHDVRARFRIALCLAGLSVAIRPTSSIMWLWMFSLICYDTIRIRRPIFPLLTDTVVIGSITLLLLVGIDSAYYRQLTFTPVTFLVHNFFSANPISLFYGQNTWHFYVTQALPLLLNTATPFAIHTTWIILFRNGDSASRRLCGLVGWTMFMYSLAGHKEWRFLHPLLPELLLLVSKSVVDLNTRMVQKKVGHGTPEIPKNTLHISTRHITFLLLTLPLGVYLLRWHGRAQISVMFYLRSLDLANLRSVGFLMPCHSTPWQSYLHREQLEGNMWALGCEPPIGLSPGELASYQDQADVFYDAPVVYLSERFPMMVDPTFPPSPMPTSPPGMPWIQNWTHTWPSHLVAFGALIEDPNVRNTLAEKGYREAWVTTNGWEEDPRRRGGVKVWQWMPT</sequence>
<comment type="subcellular location">
    <subcellularLocation>
        <location evidence="1 10">Endoplasmic reticulum membrane</location>
        <topology evidence="1 10">Multi-pass membrane protein</topology>
    </subcellularLocation>
</comment>
<keyword evidence="6 10" id="KW-0256">Endoplasmic reticulum</keyword>
<keyword evidence="8 10" id="KW-0472">Membrane</keyword>
<feature type="signal peptide" evidence="11">
    <location>
        <begin position="1"/>
        <end position="22"/>
    </location>
</feature>
<name>M5G6I6_DACPD</name>
<feature type="transmembrane region" description="Helical" evidence="10">
    <location>
        <begin position="276"/>
        <end position="297"/>
    </location>
</feature>
<evidence type="ECO:0000313" key="12">
    <source>
        <dbReference type="EMBL" id="EJU04309.1"/>
    </source>
</evidence>
<proteinExistence type="inferred from homology"/>
<organism evidence="12 13">
    <name type="scientific">Dacryopinax primogenitus (strain DJM 731)</name>
    <name type="common">Brown rot fungus</name>
    <dbReference type="NCBI Taxonomy" id="1858805"/>
    <lineage>
        <taxon>Eukaryota</taxon>
        <taxon>Fungi</taxon>
        <taxon>Dikarya</taxon>
        <taxon>Basidiomycota</taxon>
        <taxon>Agaricomycotina</taxon>
        <taxon>Dacrymycetes</taxon>
        <taxon>Dacrymycetales</taxon>
        <taxon>Dacrymycetaceae</taxon>
        <taxon>Dacryopinax</taxon>
    </lineage>
</organism>
<dbReference type="InterPro" id="IPR005599">
    <property type="entry name" value="GPI_mannosylTrfase"/>
</dbReference>
<feature type="transmembrane region" description="Helical" evidence="10">
    <location>
        <begin position="375"/>
        <end position="393"/>
    </location>
</feature>
<dbReference type="PANTHER" id="PTHR22760">
    <property type="entry name" value="GLYCOSYLTRANSFERASE"/>
    <property type="match status" value="1"/>
</dbReference>
<evidence type="ECO:0000256" key="3">
    <source>
        <dbReference type="ARBA" id="ARBA00022676"/>
    </source>
</evidence>
<protein>
    <recommendedName>
        <fullName evidence="10">Mannosyltransferase</fullName>
        <ecNumber evidence="10">2.4.1.-</ecNumber>
    </recommendedName>
</protein>
<keyword evidence="7 10" id="KW-1133">Transmembrane helix</keyword>
<dbReference type="OMA" id="HHMVFNN"/>
<accession>M5G6I6</accession>
<evidence type="ECO:0000256" key="2">
    <source>
        <dbReference type="ARBA" id="ARBA00006065"/>
    </source>
</evidence>
<keyword evidence="5 10" id="KW-0812">Transmembrane</keyword>
<feature type="chain" id="PRO_5004067597" description="Mannosyltransferase" evidence="11">
    <location>
        <begin position="23"/>
        <end position="559"/>
    </location>
</feature>
<keyword evidence="4 12" id="KW-0808">Transferase</keyword>
<feature type="transmembrane region" description="Helical" evidence="10">
    <location>
        <begin position="176"/>
        <end position="198"/>
    </location>
</feature>
<dbReference type="HOGENOM" id="CLU_012353_0_1_1"/>
<keyword evidence="11" id="KW-0732">Signal</keyword>
<dbReference type="OrthoDB" id="416834at2759"/>
<feature type="transmembrane region" description="Helical" evidence="10">
    <location>
        <begin position="244"/>
        <end position="264"/>
    </location>
</feature>
<feature type="transmembrane region" description="Helical" evidence="10">
    <location>
        <begin position="119"/>
        <end position="137"/>
    </location>
</feature>
<evidence type="ECO:0000256" key="5">
    <source>
        <dbReference type="ARBA" id="ARBA00022692"/>
    </source>
</evidence>
<dbReference type="STRING" id="1858805.M5G6I6"/>
<dbReference type="GeneID" id="63687182"/>
<gene>
    <name evidence="12" type="ORF">DACRYDRAFT_20879</name>
</gene>
<dbReference type="Proteomes" id="UP000030653">
    <property type="component" value="Unassembled WGS sequence"/>
</dbReference>
<dbReference type="Pfam" id="PF03901">
    <property type="entry name" value="Glyco_transf_22"/>
    <property type="match status" value="1"/>
</dbReference>
<feature type="transmembrane region" description="Helical" evidence="10">
    <location>
        <begin position="213"/>
        <end position="232"/>
    </location>
</feature>
<evidence type="ECO:0000256" key="8">
    <source>
        <dbReference type="ARBA" id="ARBA00023136"/>
    </source>
</evidence>
<evidence type="ECO:0000256" key="1">
    <source>
        <dbReference type="ARBA" id="ARBA00004477"/>
    </source>
</evidence>
<evidence type="ECO:0000256" key="7">
    <source>
        <dbReference type="ARBA" id="ARBA00022989"/>
    </source>
</evidence>
<evidence type="ECO:0000256" key="9">
    <source>
        <dbReference type="ARBA" id="ARBA00024708"/>
    </source>
</evidence>
<evidence type="ECO:0000256" key="11">
    <source>
        <dbReference type="SAM" id="SignalP"/>
    </source>
</evidence>
<dbReference type="GO" id="GO:0005789">
    <property type="term" value="C:endoplasmic reticulum membrane"/>
    <property type="evidence" value="ECO:0007669"/>
    <property type="project" value="UniProtKB-SubCell"/>
</dbReference>
<dbReference type="PANTHER" id="PTHR22760:SF4">
    <property type="entry name" value="GPI MANNOSYLTRANSFERASE 3"/>
    <property type="match status" value="1"/>
</dbReference>
<dbReference type="RefSeq" id="XP_040631203.1">
    <property type="nucleotide sequence ID" value="XM_040772120.1"/>
</dbReference>
<dbReference type="EMBL" id="JH795858">
    <property type="protein sequence ID" value="EJU04309.1"/>
    <property type="molecule type" value="Genomic_DNA"/>
</dbReference>
<dbReference type="AlphaFoldDB" id="M5G6I6"/>
<comment type="similarity">
    <text evidence="2">Belongs to the glycosyltransferase 22 family. PIGB subfamily.</text>
</comment>
<reference evidence="12 13" key="1">
    <citation type="journal article" date="2012" name="Science">
        <title>The Paleozoic origin of enzymatic lignin decomposition reconstructed from 31 fungal genomes.</title>
        <authorList>
            <person name="Floudas D."/>
            <person name="Binder M."/>
            <person name="Riley R."/>
            <person name="Barry K."/>
            <person name="Blanchette R.A."/>
            <person name="Henrissat B."/>
            <person name="Martinez A.T."/>
            <person name="Otillar R."/>
            <person name="Spatafora J.W."/>
            <person name="Yadav J.S."/>
            <person name="Aerts A."/>
            <person name="Benoit I."/>
            <person name="Boyd A."/>
            <person name="Carlson A."/>
            <person name="Copeland A."/>
            <person name="Coutinho P.M."/>
            <person name="de Vries R.P."/>
            <person name="Ferreira P."/>
            <person name="Findley K."/>
            <person name="Foster B."/>
            <person name="Gaskell J."/>
            <person name="Glotzer D."/>
            <person name="Gorecki P."/>
            <person name="Heitman J."/>
            <person name="Hesse C."/>
            <person name="Hori C."/>
            <person name="Igarashi K."/>
            <person name="Jurgens J.A."/>
            <person name="Kallen N."/>
            <person name="Kersten P."/>
            <person name="Kohler A."/>
            <person name="Kuees U."/>
            <person name="Kumar T.K.A."/>
            <person name="Kuo A."/>
            <person name="LaButti K."/>
            <person name="Larrondo L.F."/>
            <person name="Lindquist E."/>
            <person name="Ling A."/>
            <person name="Lombard V."/>
            <person name="Lucas S."/>
            <person name="Lundell T."/>
            <person name="Martin R."/>
            <person name="McLaughlin D.J."/>
            <person name="Morgenstern I."/>
            <person name="Morin E."/>
            <person name="Murat C."/>
            <person name="Nagy L.G."/>
            <person name="Nolan M."/>
            <person name="Ohm R.A."/>
            <person name="Patyshakuliyeva A."/>
            <person name="Rokas A."/>
            <person name="Ruiz-Duenas F.J."/>
            <person name="Sabat G."/>
            <person name="Salamov A."/>
            <person name="Samejima M."/>
            <person name="Schmutz J."/>
            <person name="Slot J.C."/>
            <person name="St John F."/>
            <person name="Stenlid J."/>
            <person name="Sun H."/>
            <person name="Sun S."/>
            <person name="Syed K."/>
            <person name="Tsang A."/>
            <person name="Wiebenga A."/>
            <person name="Young D."/>
            <person name="Pisabarro A."/>
            <person name="Eastwood D.C."/>
            <person name="Martin F."/>
            <person name="Cullen D."/>
            <person name="Grigoriev I.V."/>
            <person name="Hibbett D.S."/>
        </authorList>
    </citation>
    <scope>NUCLEOTIDE SEQUENCE [LARGE SCALE GENOMIC DNA]</scope>
    <source>
        <strain evidence="12 13">DJM-731 SS1</strain>
    </source>
</reference>
<keyword evidence="3 10" id="KW-0328">Glycosyltransferase</keyword>
<comment type="function">
    <text evidence="9">Mannosyltransferase involved in glycosylphosphatidylinositol-anchor biosynthesis. Transfers the third mannose to Man2-GlcN-acyl-PI during GPI precursor assembly.</text>
</comment>
<dbReference type="EC" id="2.4.1.-" evidence="10"/>
<dbReference type="GO" id="GO:0000026">
    <property type="term" value="F:alpha-1,2-mannosyltransferase activity"/>
    <property type="evidence" value="ECO:0007669"/>
    <property type="project" value="TreeGrafter"/>
</dbReference>
<keyword evidence="13" id="KW-1185">Reference proteome</keyword>
<evidence type="ECO:0000256" key="4">
    <source>
        <dbReference type="ARBA" id="ARBA00022679"/>
    </source>
</evidence>
<evidence type="ECO:0000313" key="13">
    <source>
        <dbReference type="Proteomes" id="UP000030653"/>
    </source>
</evidence>
<feature type="transmembrane region" description="Helical" evidence="10">
    <location>
        <begin position="86"/>
        <end position="107"/>
    </location>
</feature>